<feature type="transmembrane region" description="Helical" evidence="1">
    <location>
        <begin position="1180"/>
        <end position="1201"/>
    </location>
</feature>
<feature type="transmembrane region" description="Helical" evidence="1">
    <location>
        <begin position="136"/>
        <end position="155"/>
    </location>
</feature>
<feature type="transmembrane region" description="Helical" evidence="1">
    <location>
        <begin position="71"/>
        <end position="92"/>
    </location>
</feature>
<evidence type="ECO:0000313" key="4">
    <source>
        <dbReference type="RefSeq" id="XP_017785399.1"/>
    </source>
</evidence>
<dbReference type="Proteomes" id="UP000695000">
    <property type="component" value="Unplaced"/>
</dbReference>
<protein>
    <submittedName>
        <fullName evidence="4">Uncharacterized protein LOC108568661</fullName>
    </submittedName>
</protein>
<dbReference type="SUPFAM" id="SSF51206">
    <property type="entry name" value="cAMP-binding domain-like"/>
    <property type="match status" value="4"/>
</dbReference>
<sequence length="1903" mass="225578">MSRLRKAEKSGIIASLPVAIKSSSKDLSTWVSVVMEEELPNVKTQTLIKAKPKKRRSLKLLLSFLMQIEEFWRSILVISVILQFFSITYTHFIWKPKHFINNLFYVILLCEIIYFFNVVSGVLVPKIFKDRRIKHMQVACDVVLLLPFWQIYYVSTFKMDLVFIALRSLSLFRLYKVPIFFENCYKKLHKISSFILVEVLIYTGVLIQLTACFWYNYDNKPSNYLESLYYSYLSLFSYGGLMTSMKSISQITIGLGMLFCYLLLIYYASNMFLLSVAKKRRKYELLEEYRNMRKYCREEATMDQSFLSNLKEYYKQVWLSKLGAREVEVFYLAPNTIRANMLFDINLPALRRSLIFKNSSEAYFRHLATTMKHEFYIKGQMIYKQNELKNKMIIIITGVVEVLSEEDENSPLIAFGPGTCLGESSLLLTLRSKSSVMATTFVELQVLYREDFYATIPFYTKQYTKVFKYIRNRVHEARIRSTRNNRKLSSIKKIKESCMVDETSILKLYCLHKEHTFSRLIDAHSTLYRIWEMFIALLAVFVSISYPYYIAFERKFPQTLYIPSIFIEFLFVLDIPLILVTKTSRSETSLKKLISAKLNTFTFYIDLFAAFYFEYFAYLFENNDRYFYLFKLNRLLKFYRVVALLKKINGYEGLKSLFVCLVLIFWSSTAVYLGTCFNHICTDGGWYKLKMIQESGNQTAAPIFKERFLFSTYFALSYITRFEIHEIFLKNFIDILIVCALVAIAALMWGYCMGQIGAGCYLKLRRRLKFVQDVESIKALCAKTKMSLRLETRLLNYYYLQWEHRKSFDYQNNLHKSLEDELLREERINTLRTIPMFGENDEEFLKAVALRSKMYILPPGDIVTYYGSMNKEMFIIKEGYCVYKNCGGFYRRMGPNSVFGMCCLFFNLPEVLTVRTLTHCKLISIDGSALQISLNMFPEINRTIKSIYKEVIYNNARDFIEMPELTYFENDRPRSYFDWKKIINKASLVNVLHFCKKYSESYDYPFRNHDTLYLLKYILLPLTILPNGLVMFTWIFLRLLVCFLYAYLEPMQFILTPFHANFHLLMFALDFITYLDLYVLFHLCFYGDHNQLIFHPLRTAVNYANSSFTIDLLLCFPYEIALKIFLPSHDENHTIEAHQISPHFMHCSVRLVKILQVYKLFVAFNTWENNIYFKVIWVKILKFTCIYILLMNLLTCCLIVSSCEYVHSEHKHSTFDYNSMRLECEKQSWLNRSKYMNDNSFVDIYTTGIYWVTNMMVGLNFWDLMVQGGSNLILCIFTILVGNLFLGYTLATFMSFAINHDSTVIKYKKEVKDLKRFMEHEKVDKYLRRKLLKNVLYIWRRTKGINSIDMFSCLHTTLLQDTLSFLYEETLRQVPLFKGLDRSFLRIMSMIVKPQYFLEGQEIIRYEDIVDEFYILRRGTVEVELTRSELKMDLRRGSLFGYYCNETVPVMSIRATAITNADVLCIRTIDYYNILKNYTKFNYKIKDVMSEYKDFMPNKYCEANIDVVVYKRGNTVEKNPSFKMRKVEKIFKSLEHFYLISSYLSCLLVITQFCFRSRCMFFTTATIDLIFLMKFTLNFYQPFYDNFADLVINKHRIKKRQLMVWGSLFVLYLSSIWFLVMCPFGECESLKVFPKDKANSKYTMFASCLFFVINIICGSGFVEVDLQLKMHKILVIFMIISSRIFMIFTVNTVINMIWIHVGLIMRYESKLEELRDFMRCARVNEFQVRKVLKYLVNLWTYDGGCNFPVLVDKLPSPLVKELKIELYLPLLMKSYLFNGTEELFLKNIAVLLDRSIYYPGNFIVYDCQIDECMYFIKSGQVEILTINTNLTETIHDVLHEMEMFGLAQGLFNRIPHHFTFRARTKVEILTLQLEKWDYLLRYYENSKQIVYKRIRNAHMQLNK</sequence>
<feature type="transmembrane region" description="Helical" evidence="1">
    <location>
        <begin position="530"/>
        <end position="549"/>
    </location>
</feature>
<dbReference type="Pfam" id="PF00027">
    <property type="entry name" value="cNMP_binding"/>
    <property type="match status" value="2"/>
</dbReference>
<keyword evidence="1" id="KW-0472">Membrane</keyword>
<feature type="transmembrane region" description="Helical" evidence="1">
    <location>
        <begin position="193"/>
        <end position="217"/>
    </location>
</feature>
<feature type="transmembrane region" description="Helical" evidence="1">
    <location>
        <begin position="104"/>
        <end position="124"/>
    </location>
</feature>
<dbReference type="PROSITE" id="PS50042">
    <property type="entry name" value="CNMP_BINDING_3"/>
    <property type="match status" value="4"/>
</dbReference>
<feature type="domain" description="Cyclic nucleotide-binding" evidence="2">
    <location>
        <begin position="849"/>
        <end position="951"/>
    </location>
</feature>
<feature type="transmembrane region" description="Helical" evidence="1">
    <location>
        <begin position="1244"/>
        <end position="1262"/>
    </location>
</feature>
<dbReference type="CDD" id="cd00038">
    <property type="entry name" value="CAP_ED"/>
    <property type="match status" value="4"/>
</dbReference>
<dbReference type="InterPro" id="IPR000595">
    <property type="entry name" value="cNMP-bd_dom"/>
</dbReference>
<dbReference type="Gene3D" id="1.10.287.70">
    <property type="match status" value="2"/>
</dbReference>
<dbReference type="InterPro" id="IPR050818">
    <property type="entry name" value="KCNH_animal-type"/>
</dbReference>
<feature type="transmembrane region" description="Helical" evidence="1">
    <location>
        <begin position="601"/>
        <end position="620"/>
    </location>
</feature>
<feature type="transmembrane region" description="Helical" evidence="1">
    <location>
        <begin position="1017"/>
        <end position="1048"/>
    </location>
</feature>
<gene>
    <name evidence="4" type="primary">LOC108568661</name>
</gene>
<feature type="domain" description="Cyclic nucleotide-binding" evidence="2">
    <location>
        <begin position="1376"/>
        <end position="1441"/>
    </location>
</feature>
<keyword evidence="1" id="KW-0812">Transmembrane</keyword>
<dbReference type="InterPro" id="IPR018490">
    <property type="entry name" value="cNMP-bd_dom_sf"/>
</dbReference>
<feature type="transmembrane region" description="Helical" evidence="1">
    <location>
        <begin position="1060"/>
        <end position="1081"/>
    </location>
</feature>
<dbReference type="SMART" id="SM00100">
    <property type="entry name" value="cNMP"/>
    <property type="match status" value="3"/>
</dbReference>
<dbReference type="Gene3D" id="2.60.120.10">
    <property type="entry name" value="Jelly Rolls"/>
    <property type="match status" value="4"/>
</dbReference>
<reference evidence="4" key="1">
    <citation type="submission" date="2025-08" db="UniProtKB">
        <authorList>
            <consortium name="RefSeq"/>
        </authorList>
    </citation>
    <scope>IDENTIFICATION</scope>
    <source>
        <tissue evidence="4">Whole Larva</tissue>
    </source>
</reference>
<feature type="transmembrane region" description="Helical" evidence="1">
    <location>
        <begin position="561"/>
        <end position="580"/>
    </location>
</feature>
<keyword evidence="3" id="KW-1185">Reference proteome</keyword>
<keyword evidence="1" id="KW-1133">Transmembrane helix</keyword>
<name>A0ABM1NEZ9_NICVS</name>
<feature type="domain" description="Cyclic nucleotide-binding" evidence="2">
    <location>
        <begin position="1776"/>
        <end position="1880"/>
    </location>
</feature>
<evidence type="ECO:0000259" key="2">
    <source>
        <dbReference type="PROSITE" id="PS50042"/>
    </source>
</evidence>
<dbReference type="Gene3D" id="1.10.287.630">
    <property type="entry name" value="Helix hairpin bin"/>
    <property type="match status" value="1"/>
</dbReference>
<accession>A0ABM1NEZ9</accession>
<feature type="transmembrane region" description="Helical" evidence="1">
    <location>
        <begin position="1602"/>
        <end position="1622"/>
    </location>
</feature>
<dbReference type="PANTHER" id="PTHR10217">
    <property type="entry name" value="VOLTAGE AND LIGAND GATED POTASSIUM CHANNEL"/>
    <property type="match status" value="1"/>
</dbReference>
<feature type="transmembrane region" description="Helical" evidence="1">
    <location>
        <begin position="657"/>
        <end position="680"/>
    </location>
</feature>
<organism evidence="3 4">
    <name type="scientific">Nicrophorus vespilloides</name>
    <name type="common">Boreal carrion beetle</name>
    <dbReference type="NCBI Taxonomy" id="110193"/>
    <lineage>
        <taxon>Eukaryota</taxon>
        <taxon>Metazoa</taxon>
        <taxon>Ecdysozoa</taxon>
        <taxon>Arthropoda</taxon>
        <taxon>Hexapoda</taxon>
        <taxon>Insecta</taxon>
        <taxon>Pterygota</taxon>
        <taxon>Neoptera</taxon>
        <taxon>Endopterygota</taxon>
        <taxon>Coleoptera</taxon>
        <taxon>Polyphaga</taxon>
        <taxon>Staphyliniformia</taxon>
        <taxon>Silphidae</taxon>
        <taxon>Nicrophorinae</taxon>
        <taxon>Nicrophorus</taxon>
    </lineage>
</organism>
<dbReference type="PANTHER" id="PTHR10217:SF548">
    <property type="entry name" value="GH12235P"/>
    <property type="match status" value="1"/>
</dbReference>
<feature type="transmembrane region" description="Helical" evidence="1">
    <location>
        <begin position="1536"/>
        <end position="1555"/>
    </location>
</feature>
<evidence type="ECO:0000256" key="1">
    <source>
        <dbReference type="SAM" id="Phobius"/>
    </source>
</evidence>
<dbReference type="GeneID" id="108568661"/>
<evidence type="ECO:0000313" key="3">
    <source>
        <dbReference type="Proteomes" id="UP000695000"/>
    </source>
</evidence>
<dbReference type="RefSeq" id="XP_017785399.1">
    <property type="nucleotide sequence ID" value="XM_017929910.1"/>
</dbReference>
<dbReference type="InterPro" id="IPR014710">
    <property type="entry name" value="RmlC-like_jellyroll"/>
</dbReference>
<feature type="transmembrane region" description="Helical" evidence="1">
    <location>
        <begin position="1274"/>
        <end position="1298"/>
    </location>
</feature>
<feature type="transmembrane region" description="Helical" evidence="1">
    <location>
        <begin position="1674"/>
        <end position="1699"/>
    </location>
</feature>
<proteinExistence type="predicted"/>
<feature type="transmembrane region" description="Helical" evidence="1">
    <location>
        <begin position="735"/>
        <end position="762"/>
    </location>
</feature>
<feature type="domain" description="Cyclic nucleotide-binding" evidence="2">
    <location>
        <begin position="355"/>
        <end position="452"/>
    </location>
</feature>
<dbReference type="SUPFAM" id="SSF81324">
    <property type="entry name" value="Voltage-gated potassium channels"/>
    <property type="match status" value="2"/>
</dbReference>
<feature type="transmembrane region" description="Helical" evidence="1">
    <location>
        <begin position="251"/>
        <end position="274"/>
    </location>
</feature>
<feature type="transmembrane region" description="Helical" evidence="1">
    <location>
        <begin position="1642"/>
        <end position="1662"/>
    </location>
</feature>